<evidence type="ECO:0000313" key="1">
    <source>
        <dbReference type="EMBL" id="AFZ34418.1"/>
    </source>
</evidence>
<dbReference type="AlphaFoldDB" id="K9XPG1"/>
<dbReference type="EMBL" id="CP003653">
    <property type="protein sequence ID" value="AFZ34418.1"/>
    <property type="molecule type" value="Genomic_DNA"/>
</dbReference>
<gene>
    <name evidence="1" type="ordered locus">Sta7437_0830</name>
</gene>
<reference evidence="2" key="1">
    <citation type="journal article" date="2013" name="Proc. Natl. Acad. Sci. U.S.A.">
        <title>Improving the coverage of the cyanobacterial phylum using diversity-driven genome sequencing.</title>
        <authorList>
            <person name="Shih P.M."/>
            <person name="Wu D."/>
            <person name="Latifi A."/>
            <person name="Axen S.D."/>
            <person name="Fewer D.P."/>
            <person name="Talla E."/>
            <person name="Calteau A."/>
            <person name="Cai F."/>
            <person name="Tandeau de Marsac N."/>
            <person name="Rippka R."/>
            <person name="Herdman M."/>
            <person name="Sivonen K."/>
            <person name="Coursin T."/>
            <person name="Laurent T."/>
            <person name="Goodwin L."/>
            <person name="Nolan M."/>
            <person name="Davenport K.W."/>
            <person name="Han C.S."/>
            <person name="Rubin E.M."/>
            <person name="Eisen J.A."/>
            <person name="Woyke T."/>
            <person name="Gugger M."/>
            <person name="Kerfeld C.A."/>
        </authorList>
    </citation>
    <scope>NUCLEOTIDE SEQUENCE [LARGE SCALE GENOMIC DNA]</scope>
    <source>
        <strain evidence="2">ATCC 29371 / PCC 7437</strain>
    </source>
</reference>
<dbReference type="RefSeq" id="WP_015192091.1">
    <property type="nucleotide sequence ID" value="NC_019748.1"/>
</dbReference>
<dbReference type="SUPFAM" id="SSF109859">
    <property type="entry name" value="NblA-like"/>
    <property type="match status" value="1"/>
</dbReference>
<dbReference type="Gene3D" id="1.10.287.670">
    <property type="entry name" value="Phycobilisome degradation protein NblA"/>
    <property type="match status" value="1"/>
</dbReference>
<dbReference type="InterPro" id="IPR036904">
    <property type="entry name" value="NblA_sf"/>
</dbReference>
<sequence length="66" mass="7634">MDANPAGINFNNLNLTLEQKLQMRLFQDSAENMNREQALSLLLEASRLLMIKDNIIRDLIKQNLSF</sequence>
<dbReference type="HOGENOM" id="CLU_185251_2_0_3"/>
<dbReference type="Pfam" id="PF04485">
    <property type="entry name" value="NblA"/>
    <property type="match status" value="1"/>
</dbReference>
<evidence type="ECO:0000313" key="2">
    <source>
        <dbReference type="Proteomes" id="UP000010473"/>
    </source>
</evidence>
<name>K9XPG1_STAC7</name>
<proteinExistence type="predicted"/>
<organism evidence="1 2">
    <name type="scientific">Stanieria cyanosphaera (strain ATCC 29371 / PCC 7437)</name>
    <dbReference type="NCBI Taxonomy" id="111780"/>
    <lineage>
        <taxon>Bacteria</taxon>
        <taxon>Bacillati</taxon>
        <taxon>Cyanobacteriota</taxon>
        <taxon>Cyanophyceae</taxon>
        <taxon>Pleurocapsales</taxon>
        <taxon>Dermocarpellaceae</taxon>
        <taxon>Stanieria</taxon>
    </lineage>
</organism>
<accession>K9XPG1</accession>
<dbReference type="eggNOG" id="ENOG5033GF8">
    <property type="taxonomic scope" value="Bacteria"/>
</dbReference>
<protein>
    <submittedName>
        <fullName evidence="1">Phycobilisome degradation protein nblA</fullName>
    </submittedName>
</protein>
<dbReference type="InterPro" id="IPR007574">
    <property type="entry name" value="NblA"/>
</dbReference>
<keyword evidence="2" id="KW-1185">Reference proteome</keyword>
<dbReference type="KEGG" id="scs:Sta7437_0830"/>
<dbReference type="Proteomes" id="UP000010473">
    <property type="component" value="Chromosome"/>
</dbReference>